<organism evidence="1 2">
    <name type="scientific">Dehalogenimonas alkenigignens</name>
    <dbReference type="NCBI Taxonomy" id="1217799"/>
    <lineage>
        <taxon>Bacteria</taxon>
        <taxon>Bacillati</taxon>
        <taxon>Chloroflexota</taxon>
        <taxon>Dehalococcoidia</taxon>
        <taxon>Dehalococcoidales</taxon>
        <taxon>Dehalococcoidaceae</taxon>
        <taxon>Dehalogenimonas</taxon>
    </lineage>
</organism>
<sequence>MVPDTGKTLCADTIRPVNLPEPVAVREDAAGRPLMVALGRRLPVAAIEDCWRVDDEWWRARALSRMYYDVILGSGRRVTVFKDLIDGKWYHQSY</sequence>
<accession>A0A0W0GHC9</accession>
<dbReference type="STRING" id="1217799.DEALK_08160"/>
<dbReference type="Proteomes" id="UP000053947">
    <property type="component" value="Unassembled WGS sequence"/>
</dbReference>
<reference evidence="1 2" key="1">
    <citation type="submission" date="2015-06" db="EMBL/GenBank/DDBJ databases">
        <title>Genome sequence of the organohalide-respiring Dehalogenimonas alkenigignens type strain (IP3-3T).</title>
        <authorList>
            <person name="Key T.A."/>
            <person name="Richmond D.P."/>
            <person name="Bowman K.S."/>
            <person name="Cho Y.-J."/>
            <person name="Chun J."/>
            <person name="da Costa M.S."/>
            <person name="Rainey F.A."/>
            <person name="Moe W.M."/>
        </authorList>
    </citation>
    <scope>NUCLEOTIDE SEQUENCE [LARGE SCALE GENOMIC DNA]</scope>
    <source>
        <strain evidence="1 2">IP3-3</strain>
    </source>
</reference>
<protein>
    <submittedName>
        <fullName evidence="1">Uncharacterized protein</fullName>
    </submittedName>
</protein>
<evidence type="ECO:0000313" key="2">
    <source>
        <dbReference type="Proteomes" id="UP000053947"/>
    </source>
</evidence>
<dbReference type="AlphaFoldDB" id="A0A0W0GHC9"/>
<keyword evidence="2" id="KW-1185">Reference proteome</keyword>
<name>A0A0W0GHC9_9CHLR</name>
<comment type="caution">
    <text evidence="1">The sequence shown here is derived from an EMBL/GenBank/DDBJ whole genome shotgun (WGS) entry which is preliminary data.</text>
</comment>
<evidence type="ECO:0000313" key="1">
    <source>
        <dbReference type="EMBL" id="KTB47971.1"/>
    </source>
</evidence>
<dbReference type="EMBL" id="LFDV01000002">
    <property type="protein sequence ID" value="KTB47971.1"/>
    <property type="molecule type" value="Genomic_DNA"/>
</dbReference>
<dbReference type="OrthoDB" id="165511at2"/>
<dbReference type="RefSeq" id="WP_058438937.1">
    <property type="nucleotide sequence ID" value="NZ_KQ758903.1"/>
</dbReference>
<gene>
    <name evidence="1" type="ORF">DEALK_08160</name>
</gene>
<proteinExistence type="predicted"/>